<dbReference type="EMBL" id="JAVSOO010000010">
    <property type="protein sequence ID" value="MDT4286409.1"/>
    <property type="molecule type" value="Genomic_DNA"/>
</dbReference>
<reference evidence="2 5" key="2">
    <citation type="submission" date="2023-08" db="EMBL/GenBank/DDBJ databases">
        <title>Genomic surveillance of Staphylococcus haemolyticus neonatal outbreak in southern France.</title>
        <authorList>
            <person name="Magnan C."/>
            <person name="Morsli M."/>
            <person name="Thiery B."/>
            <person name="Salipante F."/>
            <person name="Attar J."/>
            <person name="Massimo D.M."/>
            <person name="Ory J."/>
            <person name="Pantel A."/>
            <person name="Lavigne J.-P."/>
        </authorList>
    </citation>
    <scope>NUCLEOTIDE SEQUENCE [LARGE SCALE GENOMIC DNA]</scope>
    <source>
        <strain evidence="2 5">NSH026</strain>
    </source>
</reference>
<accession>A0A2A1K8K4</accession>
<evidence type="ECO:0000313" key="4">
    <source>
        <dbReference type="Proteomes" id="UP000238153"/>
    </source>
</evidence>
<organism evidence="3 4">
    <name type="scientific">Staphylococcus haemolyticus</name>
    <dbReference type="NCBI Taxonomy" id="1283"/>
    <lineage>
        <taxon>Bacteria</taxon>
        <taxon>Bacillati</taxon>
        <taxon>Bacillota</taxon>
        <taxon>Bacilli</taxon>
        <taxon>Bacillales</taxon>
        <taxon>Staphylococcaceae</taxon>
        <taxon>Staphylococcus</taxon>
    </lineage>
</organism>
<dbReference type="EMBL" id="PGWX01000266">
    <property type="protein sequence ID" value="PPJ75444.1"/>
    <property type="molecule type" value="Genomic_DNA"/>
</dbReference>
<evidence type="ECO:0000313" key="2">
    <source>
        <dbReference type="EMBL" id="MDT4286409.1"/>
    </source>
</evidence>
<proteinExistence type="predicted"/>
<feature type="transmembrane region" description="Helical" evidence="1">
    <location>
        <begin position="59"/>
        <end position="84"/>
    </location>
</feature>
<feature type="transmembrane region" description="Helical" evidence="1">
    <location>
        <begin position="34"/>
        <end position="52"/>
    </location>
</feature>
<comment type="caution">
    <text evidence="3">The sequence shown here is derived from an EMBL/GenBank/DDBJ whole genome shotgun (WGS) entry which is preliminary data.</text>
</comment>
<dbReference type="Proteomes" id="UP000238153">
    <property type="component" value="Unassembled WGS sequence"/>
</dbReference>
<dbReference type="OMA" id="TIGLKEM"/>
<keyword evidence="1" id="KW-1133">Transmembrane helix</keyword>
<name>A0A2A1K8K4_STAHA</name>
<dbReference type="STRING" id="1283.ShL2_01150"/>
<gene>
    <name evidence="3" type="ORF">CV019_05685</name>
    <name evidence="2" type="ORF">RO950_05185</name>
</gene>
<dbReference type="RefSeq" id="WP_011275565.1">
    <property type="nucleotide sequence ID" value="NZ_CAJCFW010000010.1"/>
</dbReference>
<reference evidence="3 4" key="1">
    <citation type="submission" date="2017-11" db="EMBL/GenBank/DDBJ databases">
        <authorList>
            <person name="Founou R.C."/>
            <person name="Founou L."/>
            <person name="Allam M."/>
            <person name="Ismail A."/>
            <person name="Essack S.Y."/>
        </authorList>
    </citation>
    <scope>NUCLEOTIDE SEQUENCE [LARGE SCALE GENOMIC DNA]</scope>
    <source>
        <strain evidence="3 4">G811N2B1</strain>
    </source>
</reference>
<dbReference type="AlphaFoldDB" id="A0A2A1K8K4"/>
<keyword evidence="1" id="KW-0812">Transmembrane</keyword>
<evidence type="ECO:0000256" key="1">
    <source>
        <dbReference type="SAM" id="Phobius"/>
    </source>
</evidence>
<protein>
    <recommendedName>
        <fullName evidence="6">MW1603 protein</fullName>
    </recommendedName>
</protein>
<dbReference type="KEGG" id="shh:ShL2_01150"/>
<keyword evidence="1" id="KW-0472">Membrane</keyword>
<sequence>MTLFLIIGILIPVVYVLRLTIKEHTIGLKEMFTTIVLSMIGIVIFTVIGVLISGQNINIASLIFASLITGVIWGLLLSGVYKLFNYLTHTFKK</sequence>
<evidence type="ECO:0000313" key="3">
    <source>
        <dbReference type="EMBL" id="PPJ75444.1"/>
    </source>
</evidence>
<keyword evidence="5" id="KW-1185">Reference proteome</keyword>
<evidence type="ECO:0008006" key="6">
    <source>
        <dbReference type="Google" id="ProtNLM"/>
    </source>
</evidence>
<dbReference type="Proteomes" id="UP001269271">
    <property type="component" value="Unassembled WGS sequence"/>
</dbReference>
<evidence type="ECO:0000313" key="5">
    <source>
        <dbReference type="Proteomes" id="UP001269271"/>
    </source>
</evidence>